<gene>
    <name evidence="1" type="ORF">AB675_7636</name>
</gene>
<proteinExistence type="predicted"/>
<sequence>MSSQAPSDYAVKPEHQQAHAYPPQAGHSLPAKFQFGLFDCFSPIGTCCLATWCPCVVYGRIKEREEGVRDPSGMNGQCALHGVLLCCGVSWILQFVNRMSMREKHGMESNGFGDCCTAFCCPCCELIQEDKEMVVRHTGMDPKTKQAYVPPPSMSYP</sequence>
<dbReference type="InterPro" id="IPR006461">
    <property type="entry name" value="PLAC_motif_containing"/>
</dbReference>
<evidence type="ECO:0000313" key="1">
    <source>
        <dbReference type="EMBL" id="KPI40519.1"/>
    </source>
</evidence>
<dbReference type="PANTHER" id="PTHR15907">
    <property type="entry name" value="DUF614 FAMILY PROTEIN-RELATED"/>
    <property type="match status" value="1"/>
</dbReference>
<dbReference type="VEuPathDB" id="FungiDB:AB675_7636"/>
<dbReference type="Pfam" id="PF04749">
    <property type="entry name" value="PLAC8"/>
    <property type="match status" value="1"/>
</dbReference>
<accession>A0A0N0NMR6</accession>
<name>A0A0N0NMR6_9EURO</name>
<reference evidence="1 2" key="1">
    <citation type="submission" date="2015-06" db="EMBL/GenBank/DDBJ databases">
        <title>Draft genome of the ant-associated black yeast Phialophora attae CBS 131958.</title>
        <authorList>
            <person name="Moreno L.F."/>
            <person name="Stielow B.J."/>
            <person name="de Hoog S."/>
            <person name="Vicente V.A."/>
            <person name="Weiss V.A."/>
            <person name="de Vries M."/>
            <person name="Cruz L.M."/>
            <person name="Souza E.M."/>
        </authorList>
    </citation>
    <scope>NUCLEOTIDE SEQUENCE [LARGE SCALE GENOMIC DNA]</scope>
    <source>
        <strain evidence="1 2">CBS 131958</strain>
    </source>
</reference>
<keyword evidence="2" id="KW-1185">Reference proteome</keyword>
<dbReference type="AlphaFoldDB" id="A0A0N0NMR6"/>
<dbReference type="EMBL" id="LFJN01000012">
    <property type="protein sequence ID" value="KPI40519.1"/>
    <property type="molecule type" value="Genomic_DNA"/>
</dbReference>
<dbReference type="OrthoDB" id="1045822at2759"/>
<comment type="caution">
    <text evidence="1">The sequence shown here is derived from an EMBL/GenBank/DDBJ whole genome shotgun (WGS) entry which is preliminary data.</text>
</comment>
<dbReference type="RefSeq" id="XP_018000482.1">
    <property type="nucleotide sequence ID" value="XM_018148020.1"/>
</dbReference>
<evidence type="ECO:0000313" key="2">
    <source>
        <dbReference type="Proteomes" id="UP000038010"/>
    </source>
</evidence>
<protein>
    <submittedName>
        <fullName evidence="1">Cell number regulator 10</fullName>
    </submittedName>
</protein>
<dbReference type="NCBIfam" id="TIGR01571">
    <property type="entry name" value="A_thal_Cys_rich"/>
    <property type="match status" value="1"/>
</dbReference>
<dbReference type="Proteomes" id="UP000038010">
    <property type="component" value="Unassembled WGS sequence"/>
</dbReference>
<dbReference type="STRING" id="1664694.A0A0N0NMR6"/>
<dbReference type="GeneID" id="28739900"/>
<organism evidence="1 2">
    <name type="scientific">Cyphellophora attinorum</name>
    <dbReference type="NCBI Taxonomy" id="1664694"/>
    <lineage>
        <taxon>Eukaryota</taxon>
        <taxon>Fungi</taxon>
        <taxon>Dikarya</taxon>
        <taxon>Ascomycota</taxon>
        <taxon>Pezizomycotina</taxon>
        <taxon>Eurotiomycetes</taxon>
        <taxon>Chaetothyriomycetidae</taxon>
        <taxon>Chaetothyriales</taxon>
        <taxon>Cyphellophoraceae</taxon>
        <taxon>Cyphellophora</taxon>
    </lineage>
</organism>